<dbReference type="FunFam" id="3.90.1530.30:FF:000001">
    <property type="entry name" value="Chromosome partitioning protein ParB"/>
    <property type="match status" value="1"/>
</dbReference>
<dbReference type="SUPFAM" id="SSF109709">
    <property type="entry name" value="KorB DNA-binding domain-like"/>
    <property type="match status" value="1"/>
</dbReference>
<dbReference type="FunFam" id="1.10.10.2830:FF:000001">
    <property type="entry name" value="Chromosome partitioning protein ParB"/>
    <property type="match status" value="1"/>
</dbReference>
<dbReference type="PANTHER" id="PTHR33375:SF1">
    <property type="entry name" value="CHROMOSOME-PARTITIONING PROTEIN PARB-RELATED"/>
    <property type="match status" value="1"/>
</dbReference>
<dbReference type="InterPro" id="IPR050336">
    <property type="entry name" value="Chromosome_partition/occlusion"/>
</dbReference>
<keyword evidence="3" id="KW-0238">DNA-binding</keyword>
<evidence type="ECO:0000313" key="5">
    <source>
        <dbReference type="EMBL" id="KKS85068.1"/>
    </source>
</evidence>
<dbReference type="CDD" id="cd16393">
    <property type="entry name" value="SPO0J_N"/>
    <property type="match status" value="1"/>
</dbReference>
<evidence type="ECO:0000259" key="4">
    <source>
        <dbReference type="SMART" id="SM00470"/>
    </source>
</evidence>
<evidence type="ECO:0000256" key="2">
    <source>
        <dbReference type="ARBA" id="ARBA00022829"/>
    </source>
</evidence>
<dbReference type="InterPro" id="IPR003115">
    <property type="entry name" value="ParB_N"/>
</dbReference>
<dbReference type="STRING" id="1618436.UV59_C0011G0024"/>
<dbReference type="NCBIfam" id="TIGR00180">
    <property type="entry name" value="parB_part"/>
    <property type="match status" value="1"/>
</dbReference>
<dbReference type="GO" id="GO:0007059">
    <property type="term" value="P:chromosome segregation"/>
    <property type="evidence" value="ECO:0007669"/>
    <property type="project" value="UniProtKB-KW"/>
</dbReference>
<dbReference type="GO" id="GO:0003677">
    <property type="term" value="F:DNA binding"/>
    <property type="evidence" value="ECO:0007669"/>
    <property type="project" value="UniProtKB-KW"/>
</dbReference>
<organism evidence="5 6">
    <name type="scientific">Candidatus Gottesmanbacteria bacterium GW2011_GWA1_43_11</name>
    <dbReference type="NCBI Taxonomy" id="1618436"/>
    <lineage>
        <taxon>Bacteria</taxon>
        <taxon>Candidatus Gottesmaniibacteriota</taxon>
    </lineage>
</organism>
<evidence type="ECO:0000256" key="1">
    <source>
        <dbReference type="ARBA" id="ARBA00006295"/>
    </source>
</evidence>
<protein>
    <submittedName>
        <fullName evidence="5">ParB-like protein partition protein</fullName>
    </submittedName>
</protein>
<dbReference type="GO" id="GO:0005694">
    <property type="term" value="C:chromosome"/>
    <property type="evidence" value="ECO:0007669"/>
    <property type="project" value="TreeGrafter"/>
</dbReference>
<comment type="caution">
    <text evidence="5">The sequence shown here is derived from an EMBL/GenBank/DDBJ whole genome shotgun (WGS) entry which is preliminary data.</text>
</comment>
<dbReference type="PANTHER" id="PTHR33375">
    <property type="entry name" value="CHROMOSOME-PARTITIONING PROTEIN PARB-RELATED"/>
    <property type="match status" value="1"/>
</dbReference>
<dbReference type="InterPro" id="IPR041468">
    <property type="entry name" value="HTH_ParB/Spo0J"/>
</dbReference>
<dbReference type="Pfam" id="PF17762">
    <property type="entry name" value="HTH_ParB"/>
    <property type="match status" value="1"/>
</dbReference>
<dbReference type="Pfam" id="PF02195">
    <property type="entry name" value="ParB_N"/>
    <property type="match status" value="1"/>
</dbReference>
<proteinExistence type="inferred from homology"/>
<dbReference type="Gene3D" id="3.90.1530.30">
    <property type="match status" value="1"/>
</dbReference>
<reference evidence="5 6" key="1">
    <citation type="journal article" date="2015" name="Nature">
        <title>rRNA introns, odd ribosomes, and small enigmatic genomes across a large radiation of phyla.</title>
        <authorList>
            <person name="Brown C.T."/>
            <person name="Hug L.A."/>
            <person name="Thomas B.C."/>
            <person name="Sharon I."/>
            <person name="Castelle C.J."/>
            <person name="Singh A."/>
            <person name="Wilkins M.J."/>
            <person name="Williams K.H."/>
            <person name="Banfield J.F."/>
        </authorList>
    </citation>
    <scope>NUCLEOTIDE SEQUENCE [LARGE SCALE GENOMIC DNA]</scope>
</reference>
<dbReference type="Proteomes" id="UP000034543">
    <property type="component" value="Unassembled WGS sequence"/>
</dbReference>
<dbReference type="SUPFAM" id="SSF110849">
    <property type="entry name" value="ParB/Sulfiredoxin"/>
    <property type="match status" value="1"/>
</dbReference>
<evidence type="ECO:0000313" key="6">
    <source>
        <dbReference type="Proteomes" id="UP000034543"/>
    </source>
</evidence>
<sequence>MPANIGGQVLELDTEMLQPNPLQPRGLINADSLRDLVDSIKEHGILEPLVVAKTPAGYQIIAGERRWRASKLLGLRTVPVLIKETTARGMLEMAIVENVQREDLNPIERAQAFERLIEEFGLPVSEIAKRVGKSDAYVSNSLRLLSLPDAIKDGLMSGAVSEGHARALVGLGDVKLMVDAYKMLLSENASVRRAEDLARRLKAQYSKTARSRIERIHNDELDKIASDIAQQTQGLVKITQSKVEVRIVVVIRGNLEKTSKVVKEIHHKLIN</sequence>
<evidence type="ECO:0000256" key="3">
    <source>
        <dbReference type="ARBA" id="ARBA00023125"/>
    </source>
</evidence>
<dbReference type="SMART" id="SM00470">
    <property type="entry name" value="ParB"/>
    <property type="match status" value="1"/>
</dbReference>
<keyword evidence="2" id="KW-0159">Chromosome partition</keyword>
<dbReference type="InterPro" id="IPR004437">
    <property type="entry name" value="ParB/RepB/Spo0J"/>
</dbReference>
<comment type="similarity">
    <text evidence="1">Belongs to the ParB family.</text>
</comment>
<name>A0A0G1FDZ9_9BACT</name>
<dbReference type="EMBL" id="LCFB01000011">
    <property type="protein sequence ID" value="KKS85068.1"/>
    <property type="molecule type" value="Genomic_DNA"/>
</dbReference>
<dbReference type="Gene3D" id="1.10.10.2830">
    <property type="match status" value="1"/>
</dbReference>
<gene>
    <name evidence="5" type="ORF">UV59_C0011G0024</name>
</gene>
<dbReference type="AlphaFoldDB" id="A0A0G1FDZ9"/>
<accession>A0A0G1FDZ9</accession>
<feature type="domain" description="ParB-like N-terminal" evidence="4">
    <location>
        <begin position="10"/>
        <end position="99"/>
    </location>
</feature>
<dbReference type="InterPro" id="IPR036086">
    <property type="entry name" value="ParB/Sulfiredoxin_sf"/>
</dbReference>